<dbReference type="Pfam" id="PF02355">
    <property type="entry name" value="SecD_SecF_C"/>
    <property type="match status" value="1"/>
</dbReference>
<dbReference type="GO" id="GO:0006605">
    <property type="term" value="P:protein targeting"/>
    <property type="evidence" value="ECO:0007669"/>
    <property type="project" value="UniProtKB-UniRule"/>
</dbReference>
<gene>
    <name evidence="10 12" type="primary">secF</name>
    <name evidence="12" type="ORF">CO015_02275</name>
</gene>
<evidence type="ECO:0000256" key="6">
    <source>
        <dbReference type="ARBA" id="ARBA00022927"/>
    </source>
</evidence>
<dbReference type="InterPro" id="IPR000731">
    <property type="entry name" value="SSD"/>
</dbReference>
<comment type="similarity">
    <text evidence="10">Belongs to the SecD/SecF family. SecF subfamily.</text>
</comment>
<dbReference type="PANTHER" id="PTHR30081">
    <property type="entry name" value="PROTEIN-EXPORT MEMBRANE PROTEIN SEC"/>
    <property type="match status" value="1"/>
</dbReference>
<dbReference type="InterPro" id="IPR048634">
    <property type="entry name" value="SecD_SecF_C"/>
</dbReference>
<dbReference type="NCBIfam" id="TIGR00966">
    <property type="entry name" value="transloc_SecF"/>
    <property type="match status" value="1"/>
</dbReference>
<evidence type="ECO:0000256" key="3">
    <source>
        <dbReference type="ARBA" id="ARBA00022475"/>
    </source>
</evidence>
<dbReference type="PROSITE" id="PS50156">
    <property type="entry name" value="SSD"/>
    <property type="match status" value="1"/>
</dbReference>
<keyword evidence="8 10" id="KW-0811">Translocation</keyword>
<dbReference type="AlphaFoldDB" id="A0A2M8G776"/>
<reference evidence="13" key="1">
    <citation type="submission" date="2017-09" db="EMBL/GenBank/DDBJ databases">
        <title>Depth-based differentiation of microbial function through sediment-hosted aquifers and enrichment of novel symbionts in the deep terrestrial subsurface.</title>
        <authorList>
            <person name="Probst A.J."/>
            <person name="Ladd B."/>
            <person name="Jarett J.K."/>
            <person name="Geller-Mcgrath D.E."/>
            <person name="Sieber C.M.K."/>
            <person name="Emerson J.B."/>
            <person name="Anantharaman K."/>
            <person name="Thomas B.C."/>
            <person name="Malmstrom R."/>
            <person name="Stieglmeier M."/>
            <person name="Klingl A."/>
            <person name="Woyke T."/>
            <person name="Ryan C.M."/>
            <person name="Banfield J.F."/>
        </authorList>
    </citation>
    <scope>NUCLEOTIDE SEQUENCE [LARGE SCALE GENOMIC DNA]</scope>
</reference>
<feature type="transmembrane region" description="Helical" evidence="10">
    <location>
        <begin position="187"/>
        <end position="208"/>
    </location>
</feature>
<dbReference type="GO" id="GO:0065002">
    <property type="term" value="P:intracellular protein transmembrane transport"/>
    <property type="evidence" value="ECO:0007669"/>
    <property type="project" value="UniProtKB-UniRule"/>
</dbReference>
<evidence type="ECO:0000256" key="5">
    <source>
        <dbReference type="ARBA" id="ARBA00022692"/>
    </source>
</evidence>
<comment type="subunit">
    <text evidence="10">Forms a complex with SecD. Part of the essential Sec protein translocation apparatus which comprises SecA, SecYEG and auxiliary proteins SecDF. Other proteins may also be involved.</text>
</comment>
<keyword evidence="7 10" id="KW-1133">Transmembrane helix</keyword>
<dbReference type="InterPro" id="IPR022646">
    <property type="entry name" value="SecD/SecF_CS"/>
</dbReference>
<keyword evidence="9 10" id="KW-0472">Membrane</keyword>
<evidence type="ECO:0000256" key="1">
    <source>
        <dbReference type="ARBA" id="ARBA00004651"/>
    </source>
</evidence>
<dbReference type="PANTHER" id="PTHR30081:SF8">
    <property type="entry name" value="PROTEIN TRANSLOCASE SUBUNIT SECF"/>
    <property type="match status" value="1"/>
</dbReference>
<accession>A0A2M8G776</accession>
<feature type="transmembrane region" description="Helical" evidence="10">
    <location>
        <begin position="9"/>
        <end position="31"/>
    </location>
</feature>
<dbReference type="Proteomes" id="UP000229438">
    <property type="component" value="Unassembled WGS sequence"/>
</dbReference>
<keyword evidence="2 10" id="KW-0813">Transport</keyword>
<evidence type="ECO:0000256" key="7">
    <source>
        <dbReference type="ARBA" id="ARBA00022989"/>
    </source>
</evidence>
<feature type="transmembrane region" description="Helical" evidence="10">
    <location>
        <begin position="124"/>
        <end position="143"/>
    </location>
</feature>
<proteinExistence type="inferred from homology"/>
<evidence type="ECO:0000313" key="13">
    <source>
        <dbReference type="Proteomes" id="UP000229438"/>
    </source>
</evidence>
<evidence type="ECO:0000256" key="10">
    <source>
        <dbReference type="HAMAP-Rule" id="MF_01464"/>
    </source>
</evidence>
<comment type="caution">
    <text evidence="12">The sequence shown here is derived from an EMBL/GenBank/DDBJ whole genome shotgun (WGS) entry which is preliminary data.</text>
</comment>
<feature type="domain" description="SSD" evidence="11">
    <location>
        <begin position="124"/>
        <end position="288"/>
    </location>
</feature>
<organism evidence="12 13">
    <name type="scientific">candidate division WWE3 bacterium CG_4_8_14_3_um_filter_42_11</name>
    <dbReference type="NCBI Taxonomy" id="1975076"/>
    <lineage>
        <taxon>Bacteria</taxon>
        <taxon>Katanobacteria</taxon>
    </lineage>
</organism>
<feature type="transmembrane region" description="Helical" evidence="10">
    <location>
        <begin position="155"/>
        <end position="181"/>
    </location>
</feature>
<dbReference type="InterPro" id="IPR022645">
    <property type="entry name" value="SecD/SecF_bac"/>
</dbReference>
<dbReference type="PRINTS" id="PR01755">
    <property type="entry name" value="SECFTRNLCASE"/>
</dbReference>
<keyword evidence="4" id="KW-0997">Cell inner membrane</keyword>
<feature type="transmembrane region" description="Helical" evidence="10">
    <location>
        <begin position="245"/>
        <end position="270"/>
    </location>
</feature>
<dbReference type="InterPro" id="IPR005665">
    <property type="entry name" value="SecF_bac"/>
</dbReference>
<dbReference type="EMBL" id="PFQS01000047">
    <property type="protein sequence ID" value="PJC68915.1"/>
    <property type="molecule type" value="Genomic_DNA"/>
</dbReference>
<comment type="subcellular location">
    <subcellularLocation>
        <location evidence="1 10">Cell membrane</location>
        <topology evidence="1 10">Multi-pass membrane protein</topology>
    </subcellularLocation>
</comment>
<keyword evidence="3 10" id="KW-1003">Cell membrane</keyword>
<dbReference type="SUPFAM" id="SSF82866">
    <property type="entry name" value="Multidrug efflux transporter AcrB transmembrane domain"/>
    <property type="match status" value="1"/>
</dbReference>
<dbReference type="Gene3D" id="1.20.1640.10">
    <property type="entry name" value="Multidrug efflux transporter AcrB transmembrane domain"/>
    <property type="match status" value="1"/>
</dbReference>
<dbReference type="GO" id="GO:0015450">
    <property type="term" value="F:protein-transporting ATPase activity"/>
    <property type="evidence" value="ECO:0007669"/>
    <property type="project" value="InterPro"/>
</dbReference>
<dbReference type="Pfam" id="PF07549">
    <property type="entry name" value="Sec_GG"/>
    <property type="match status" value="1"/>
</dbReference>
<name>A0A2M8G776_UNCKA</name>
<protein>
    <recommendedName>
        <fullName evidence="10">Protein-export membrane protein SecF</fullName>
    </recommendedName>
</protein>
<comment type="function">
    <text evidence="10">Part of the Sec protein translocase complex. Interacts with the SecYEG preprotein conducting channel. SecDF uses the proton motive force (PMF) to complete protein translocation after the ATP-dependent function of SecA.</text>
</comment>
<keyword evidence="6 10" id="KW-0653">Protein transport</keyword>
<evidence type="ECO:0000259" key="11">
    <source>
        <dbReference type="PROSITE" id="PS50156"/>
    </source>
</evidence>
<keyword evidence="5 10" id="KW-0812">Transmembrane</keyword>
<dbReference type="InterPro" id="IPR022813">
    <property type="entry name" value="SecD/SecF_arch_bac"/>
</dbReference>
<evidence type="ECO:0000256" key="9">
    <source>
        <dbReference type="ARBA" id="ARBA00023136"/>
    </source>
</evidence>
<evidence type="ECO:0000313" key="12">
    <source>
        <dbReference type="EMBL" id="PJC68915.1"/>
    </source>
</evidence>
<dbReference type="GO" id="GO:0005886">
    <property type="term" value="C:plasma membrane"/>
    <property type="evidence" value="ECO:0007669"/>
    <property type="project" value="UniProtKB-SubCell"/>
</dbReference>
<evidence type="ECO:0000256" key="8">
    <source>
        <dbReference type="ARBA" id="ARBA00023010"/>
    </source>
</evidence>
<evidence type="ECO:0000256" key="2">
    <source>
        <dbReference type="ARBA" id="ARBA00022448"/>
    </source>
</evidence>
<dbReference type="GO" id="GO:0043952">
    <property type="term" value="P:protein transport by the Sec complex"/>
    <property type="evidence" value="ECO:0007669"/>
    <property type="project" value="UniProtKB-UniRule"/>
</dbReference>
<dbReference type="HAMAP" id="MF_01464_B">
    <property type="entry name" value="SecF_B"/>
    <property type="match status" value="1"/>
</dbReference>
<sequence>MLKFMKYKWVYAVASALILIPGIISLLRWGLTPSLDFTGGSIVELRFEKEITPQMLEEFATESGIEVVSVQKSADSTYLLKAKEFGKDKNEMLKQTLTTQFGQVEELRFESVGPIIGEELTRKTIVAAGVAVFAILLYVVFAFRKVKGEIKSWRFGVAAVIALLHDTVATMGIFSLLGHFFGIEVDLLFVTAVLTIMSFSVHDTIVVFDRLREVLKRAPGIAVEEAANLALTETMIRSVNNSLTIIFMLLALFLLGGTTIHWFIFALLIGTIFGTYSSPFIATPLLILLGKIPILKTKQR</sequence>
<feature type="transmembrane region" description="Helical" evidence="10">
    <location>
        <begin position="276"/>
        <end position="295"/>
    </location>
</feature>
<evidence type="ECO:0000256" key="4">
    <source>
        <dbReference type="ARBA" id="ARBA00022519"/>
    </source>
</evidence>